<gene>
    <name evidence="1" type="ORF">NUW58_g2218</name>
</gene>
<comment type="caution">
    <text evidence="1">The sequence shown here is derived from an EMBL/GenBank/DDBJ whole genome shotgun (WGS) entry which is preliminary data.</text>
</comment>
<accession>A0ACC1PGS7</accession>
<name>A0ACC1PGS7_9PEZI</name>
<dbReference type="EMBL" id="JAPDGR010000279">
    <property type="protein sequence ID" value="KAJ2992281.1"/>
    <property type="molecule type" value="Genomic_DNA"/>
</dbReference>
<protein>
    <submittedName>
        <fullName evidence="1">Uncharacterized protein</fullName>
    </submittedName>
</protein>
<reference evidence="1" key="1">
    <citation type="submission" date="2022-10" db="EMBL/GenBank/DDBJ databases">
        <title>Genome Sequence of Xylaria curta.</title>
        <authorList>
            <person name="Buettner E."/>
        </authorList>
    </citation>
    <scope>NUCLEOTIDE SEQUENCE</scope>
    <source>
        <strain evidence="1">Babe10</strain>
    </source>
</reference>
<organism evidence="1 2">
    <name type="scientific">Xylaria curta</name>
    <dbReference type="NCBI Taxonomy" id="42375"/>
    <lineage>
        <taxon>Eukaryota</taxon>
        <taxon>Fungi</taxon>
        <taxon>Dikarya</taxon>
        <taxon>Ascomycota</taxon>
        <taxon>Pezizomycotina</taxon>
        <taxon>Sordariomycetes</taxon>
        <taxon>Xylariomycetidae</taxon>
        <taxon>Xylariales</taxon>
        <taxon>Xylariaceae</taxon>
        <taxon>Xylaria</taxon>
    </lineage>
</organism>
<sequence>MLLSNFYSLPPDQQQAILNEPSRTAPDGQTSQLINPPNNNVLAYAIVSIVFALASIAFMTRIYVRFILFKQYKFLGDWLLIFSYCFLVANIVTVYYLLRDHGAFVHQWNVTVGDFIHFRRSVFISSQLSTAVILSVKTAILLEWIRIFVPPGSRDFVYWASHFMIFAVLVYYIAVEIALYVACIPLDANWDQFLNGDCTRVDMQIANLSVPVFSLVSDILILLIPQRVIWKLNMSTQKKIGVSVIFAVGLFACIASLIRLVETARNGDWPDFTYTFSGFMLAGAAEISLQFMVIGGPYFPKLFSSINVTKWKPKMKQSSRKQHQSEPPWPRSSYSKMEYRAKRYSAIDSIQLRILPPAYIQGACAKSRGAIMEMISFSQRKPASYKLLGLKRLRAARRMLGGVRRVKVLTRETRKLWLVIARLPVSFRPGLALAMIYRWLREPYLTSKWRTNPAKREILALSEVIFVSDIRS</sequence>
<proteinExistence type="predicted"/>
<evidence type="ECO:0000313" key="2">
    <source>
        <dbReference type="Proteomes" id="UP001143856"/>
    </source>
</evidence>
<keyword evidence="2" id="KW-1185">Reference proteome</keyword>
<evidence type="ECO:0000313" key="1">
    <source>
        <dbReference type="EMBL" id="KAJ2992281.1"/>
    </source>
</evidence>
<dbReference type="Proteomes" id="UP001143856">
    <property type="component" value="Unassembled WGS sequence"/>
</dbReference>